<evidence type="ECO:0000313" key="8">
    <source>
        <dbReference type="EMBL" id="SOB71129.1"/>
    </source>
</evidence>
<dbReference type="Pfam" id="PF05175">
    <property type="entry name" value="MTS"/>
    <property type="match status" value="1"/>
</dbReference>
<dbReference type="Pfam" id="PF17827">
    <property type="entry name" value="PrmC_N"/>
    <property type="match status" value="1"/>
</dbReference>
<comment type="catalytic activity">
    <reaction evidence="4 5">
        <text>L-glutaminyl-[peptide chain release factor] + S-adenosyl-L-methionine = N(5)-methyl-L-glutaminyl-[peptide chain release factor] + S-adenosyl-L-homocysteine + H(+)</text>
        <dbReference type="Rhea" id="RHEA:42896"/>
        <dbReference type="Rhea" id="RHEA-COMP:10271"/>
        <dbReference type="Rhea" id="RHEA-COMP:10272"/>
        <dbReference type="ChEBI" id="CHEBI:15378"/>
        <dbReference type="ChEBI" id="CHEBI:30011"/>
        <dbReference type="ChEBI" id="CHEBI:57856"/>
        <dbReference type="ChEBI" id="CHEBI:59789"/>
        <dbReference type="ChEBI" id="CHEBI:61891"/>
        <dbReference type="EC" id="2.1.1.297"/>
    </reaction>
</comment>
<evidence type="ECO:0000259" key="7">
    <source>
        <dbReference type="Pfam" id="PF17827"/>
    </source>
</evidence>
<feature type="domain" description="Release factor glutamine methyltransferase N-terminal" evidence="7">
    <location>
        <begin position="6"/>
        <end position="75"/>
    </location>
</feature>
<keyword evidence="9" id="KW-1185">Reference proteome</keyword>
<dbReference type="PANTHER" id="PTHR18895">
    <property type="entry name" value="HEMK METHYLTRANSFERASE"/>
    <property type="match status" value="1"/>
</dbReference>
<dbReference type="Gene3D" id="1.10.8.10">
    <property type="entry name" value="DNA helicase RuvA subunit, C-terminal domain"/>
    <property type="match status" value="1"/>
</dbReference>
<dbReference type="STRING" id="39488.ERS852450_00986"/>
<keyword evidence="2 5" id="KW-0808">Transferase</keyword>
<dbReference type="PROSITE" id="PS00092">
    <property type="entry name" value="N6_MTASE"/>
    <property type="match status" value="1"/>
</dbReference>
<dbReference type="NCBIfam" id="TIGR03534">
    <property type="entry name" value="RF_mod_PrmC"/>
    <property type="match status" value="1"/>
</dbReference>
<feature type="binding site" evidence="5">
    <location>
        <begin position="201"/>
        <end position="204"/>
    </location>
    <ligand>
        <name>substrate</name>
    </ligand>
</feature>
<proteinExistence type="inferred from homology"/>
<evidence type="ECO:0000313" key="9">
    <source>
        <dbReference type="Proteomes" id="UP000217549"/>
    </source>
</evidence>
<dbReference type="EC" id="2.1.1.297" evidence="5"/>
<dbReference type="SUPFAM" id="SSF53335">
    <property type="entry name" value="S-adenosyl-L-methionine-dependent methyltransferases"/>
    <property type="match status" value="1"/>
</dbReference>
<dbReference type="Proteomes" id="UP000217549">
    <property type="component" value="Chromosome I"/>
</dbReference>
<feature type="domain" description="Methyltransferase small" evidence="6">
    <location>
        <begin position="128"/>
        <end position="205"/>
    </location>
</feature>
<evidence type="ECO:0000256" key="4">
    <source>
        <dbReference type="ARBA" id="ARBA00048391"/>
    </source>
</evidence>
<evidence type="ECO:0000259" key="6">
    <source>
        <dbReference type="Pfam" id="PF05175"/>
    </source>
</evidence>
<feature type="binding site" evidence="5">
    <location>
        <position position="201"/>
    </location>
    <ligand>
        <name>S-adenosyl-L-methionine</name>
        <dbReference type="ChEBI" id="CHEBI:59789"/>
    </ligand>
</feature>
<comment type="similarity">
    <text evidence="5">Belongs to the protein N5-glutamine methyltransferase family. PrmC subfamily.</text>
</comment>
<dbReference type="InterPro" id="IPR019874">
    <property type="entry name" value="RF_methyltr_PrmC"/>
</dbReference>
<dbReference type="InterPro" id="IPR007848">
    <property type="entry name" value="Small_mtfrase_dom"/>
</dbReference>
<accession>A0A285PNF1</accession>
<dbReference type="PANTHER" id="PTHR18895:SF74">
    <property type="entry name" value="MTRF1L RELEASE FACTOR GLUTAMINE METHYLTRANSFERASE"/>
    <property type="match status" value="1"/>
</dbReference>
<evidence type="ECO:0000256" key="1">
    <source>
        <dbReference type="ARBA" id="ARBA00022603"/>
    </source>
</evidence>
<dbReference type="InterPro" id="IPR029063">
    <property type="entry name" value="SAM-dependent_MTases_sf"/>
</dbReference>
<dbReference type="GO" id="GO:0102559">
    <property type="term" value="F:peptide chain release factor N(5)-glutamine methyltransferase activity"/>
    <property type="evidence" value="ECO:0007669"/>
    <property type="project" value="UniProtKB-EC"/>
</dbReference>
<evidence type="ECO:0000256" key="2">
    <source>
        <dbReference type="ARBA" id="ARBA00022679"/>
    </source>
</evidence>
<keyword evidence="3 5" id="KW-0949">S-adenosyl-L-methionine</keyword>
<comment type="function">
    <text evidence="5">Methylates the class 1 translation termination release factors RF1/PrfA and RF2/PrfB on the glutamine residue of the universally conserved GGQ motif.</text>
</comment>
<dbReference type="HAMAP" id="MF_02126">
    <property type="entry name" value="RF_methyltr_PrmC"/>
    <property type="match status" value="1"/>
</dbReference>
<dbReference type="EMBL" id="LT907978">
    <property type="protein sequence ID" value="SOB71129.1"/>
    <property type="molecule type" value="Genomic_DNA"/>
</dbReference>
<dbReference type="InterPro" id="IPR004556">
    <property type="entry name" value="HemK-like"/>
</dbReference>
<dbReference type="RefSeq" id="WP_096239097.1">
    <property type="nucleotide sequence ID" value="NZ_LT907978.1"/>
</dbReference>
<evidence type="ECO:0000256" key="3">
    <source>
        <dbReference type="ARBA" id="ARBA00022691"/>
    </source>
</evidence>
<organism evidence="8 9">
    <name type="scientific">Anaerobutyricum hallii</name>
    <dbReference type="NCBI Taxonomy" id="39488"/>
    <lineage>
        <taxon>Bacteria</taxon>
        <taxon>Bacillati</taxon>
        <taxon>Bacillota</taxon>
        <taxon>Clostridia</taxon>
        <taxon>Lachnospirales</taxon>
        <taxon>Lachnospiraceae</taxon>
        <taxon>Anaerobutyricum</taxon>
    </lineage>
</organism>
<dbReference type="InterPro" id="IPR002052">
    <property type="entry name" value="DNA_methylase_N6_adenine_CS"/>
</dbReference>
<gene>
    <name evidence="5" type="primary">prmC</name>
    <name evidence="8" type="ORF">EHLA_0364</name>
</gene>
<dbReference type="Gene3D" id="3.40.50.150">
    <property type="entry name" value="Vaccinia Virus protein VP39"/>
    <property type="match status" value="1"/>
</dbReference>
<feature type="binding site" evidence="5">
    <location>
        <position position="160"/>
    </location>
    <ligand>
        <name>S-adenosyl-L-methionine</name>
        <dbReference type="ChEBI" id="CHEBI:59789"/>
    </ligand>
</feature>
<dbReference type="GO" id="GO:0003676">
    <property type="term" value="F:nucleic acid binding"/>
    <property type="evidence" value="ECO:0007669"/>
    <property type="project" value="InterPro"/>
</dbReference>
<dbReference type="GO" id="GO:0032259">
    <property type="term" value="P:methylation"/>
    <property type="evidence" value="ECO:0007669"/>
    <property type="project" value="UniProtKB-KW"/>
</dbReference>
<keyword evidence="1 5" id="KW-0489">Methyltransferase</keyword>
<dbReference type="KEGG" id="ehl:EHLA_0364"/>
<dbReference type="AlphaFoldDB" id="A0A285PNF1"/>
<dbReference type="CDD" id="cd02440">
    <property type="entry name" value="AdoMet_MTases"/>
    <property type="match status" value="1"/>
</dbReference>
<dbReference type="InterPro" id="IPR050320">
    <property type="entry name" value="N5-glutamine_MTase"/>
</dbReference>
<reference evidence="9" key="1">
    <citation type="submission" date="2017-09" db="EMBL/GenBank/DDBJ databases">
        <authorList>
            <person name="Shetty A S."/>
        </authorList>
    </citation>
    <scope>NUCLEOTIDE SEQUENCE [LARGE SCALE GENOMIC DNA]</scope>
</reference>
<comment type="caution">
    <text evidence="5">Lacks conserved residue(s) required for the propagation of feature annotation.</text>
</comment>
<protein>
    <recommendedName>
        <fullName evidence="5">Release factor glutamine methyltransferase</fullName>
        <shortName evidence="5">RF MTase</shortName>
        <ecNumber evidence="5">2.1.1.297</ecNumber>
    </recommendedName>
    <alternativeName>
        <fullName evidence="5">N5-glutamine methyltransferase PrmC</fullName>
    </alternativeName>
    <alternativeName>
        <fullName evidence="5">Protein-(glutamine-N5) MTase PrmC</fullName>
    </alternativeName>
    <alternativeName>
        <fullName evidence="5">Protein-glutamine N-methyltransferase PrmC</fullName>
    </alternativeName>
</protein>
<evidence type="ECO:0000256" key="5">
    <source>
        <dbReference type="HAMAP-Rule" id="MF_02126"/>
    </source>
</evidence>
<name>A0A285PNF1_9FIRM</name>
<dbReference type="InterPro" id="IPR040758">
    <property type="entry name" value="PrmC_N"/>
</dbReference>
<dbReference type="NCBIfam" id="TIGR00536">
    <property type="entry name" value="hemK_fam"/>
    <property type="match status" value="1"/>
</dbReference>
<sequence length="297" mass="34183">MTIRDILTSIRERLQKAGIEDFEYESWVLLEWKLHIDRAEFYMNPNREVKQELLEELEEVLLKREQRVPLQYLMGECEFMGFDFSVDERVLIPRQDTECLVELAVEDIRNVKTQNRCEFNNAADQKNEQKVKVLDLCTGSGCIGISVKKLCQNTEVTLADISEGALAVAKKNAENLNANVTLIRGNLFENIEGRFDYILSNPPYIPSQVIQGLMPEVKDHEPRLALDGEEDGLAFYRRIIEQAPEYLNSNGRIYFEIGAEQGEDMIRLMTDRGFSEVKVHKDLAGLDRIATGIYSRR</sequence>